<dbReference type="PANTHER" id="PTHR47718:SF12">
    <property type="entry name" value="PROTEIN FAR1-RELATED SEQUENCE"/>
    <property type="match status" value="1"/>
</dbReference>
<accession>A0A9R1VU82</accession>
<dbReference type="EMBL" id="NBSK02000004">
    <property type="protein sequence ID" value="KAJ0211604.1"/>
    <property type="molecule type" value="Genomic_DNA"/>
</dbReference>
<gene>
    <name evidence="1" type="ORF">LSAT_V11C400171750</name>
</gene>
<keyword evidence="2" id="KW-1185">Reference proteome</keyword>
<organism evidence="1 2">
    <name type="scientific">Lactuca sativa</name>
    <name type="common">Garden lettuce</name>
    <dbReference type="NCBI Taxonomy" id="4236"/>
    <lineage>
        <taxon>Eukaryota</taxon>
        <taxon>Viridiplantae</taxon>
        <taxon>Streptophyta</taxon>
        <taxon>Embryophyta</taxon>
        <taxon>Tracheophyta</taxon>
        <taxon>Spermatophyta</taxon>
        <taxon>Magnoliopsida</taxon>
        <taxon>eudicotyledons</taxon>
        <taxon>Gunneridae</taxon>
        <taxon>Pentapetalae</taxon>
        <taxon>asterids</taxon>
        <taxon>campanulids</taxon>
        <taxon>Asterales</taxon>
        <taxon>Asteraceae</taxon>
        <taxon>Cichorioideae</taxon>
        <taxon>Cichorieae</taxon>
        <taxon>Lactucinae</taxon>
        <taxon>Lactuca</taxon>
    </lineage>
</organism>
<dbReference type="Proteomes" id="UP000235145">
    <property type="component" value="Unassembled WGS sequence"/>
</dbReference>
<evidence type="ECO:0000313" key="1">
    <source>
        <dbReference type="EMBL" id="KAJ0211604.1"/>
    </source>
</evidence>
<name>A0A9R1VU82_LACSA</name>
<evidence type="ECO:0008006" key="3">
    <source>
        <dbReference type="Google" id="ProtNLM"/>
    </source>
</evidence>
<sequence length="165" mass="19748">MMEWKKNVPTFSFEFRVVQKKYNALFWVDETAKYNYNAFRDIVSLDVTFNMNKYDMVCVKFTVMDNHKKCDPALNNVVNEVLPMSHHRFCMWHITKKNNHMIFSTPLDSCLDEFNISNNKWMKEMYGLRRRWIPAFLKHISMPGLMRTTSLSKGQNWSFQNTTPP</sequence>
<dbReference type="PANTHER" id="PTHR47718">
    <property type="entry name" value="OS01G0519700 PROTEIN"/>
    <property type="match status" value="1"/>
</dbReference>
<comment type="caution">
    <text evidence="1">The sequence shown here is derived from an EMBL/GenBank/DDBJ whole genome shotgun (WGS) entry which is preliminary data.</text>
</comment>
<reference evidence="1 2" key="1">
    <citation type="journal article" date="2017" name="Nat. Commun.">
        <title>Genome assembly with in vitro proximity ligation data and whole-genome triplication in lettuce.</title>
        <authorList>
            <person name="Reyes-Chin-Wo S."/>
            <person name="Wang Z."/>
            <person name="Yang X."/>
            <person name="Kozik A."/>
            <person name="Arikit S."/>
            <person name="Song C."/>
            <person name="Xia L."/>
            <person name="Froenicke L."/>
            <person name="Lavelle D.O."/>
            <person name="Truco M.J."/>
            <person name="Xia R."/>
            <person name="Zhu S."/>
            <person name="Xu C."/>
            <person name="Xu H."/>
            <person name="Xu X."/>
            <person name="Cox K."/>
            <person name="Korf I."/>
            <person name="Meyers B.C."/>
            <person name="Michelmore R.W."/>
        </authorList>
    </citation>
    <scope>NUCLEOTIDE SEQUENCE [LARGE SCALE GENOMIC DNA]</scope>
    <source>
        <strain evidence="2">cv. Salinas</strain>
        <tissue evidence="1">Seedlings</tissue>
    </source>
</reference>
<protein>
    <recommendedName>
        <fullName evidence="3">Protein FAR1-RELATED SEQUENCE</fullName>
    </recommendedName>
</protein>
<proteinExistence type="predicted"/>
<evidence type="ECO:0000313" key="2">
    <source>
        <dbReference type="Proteomes" id="UP000235145"/>
    </source>
</evidence>
<dbReference type="AlphaFoldDB" id="A0A9R1VU82"/>